<proteinExistence type="predicted"/>
<protein>
    <recommendedName>
        <fullName evidence="3">Phage tail protein</fullName>
    </recommendedName>
</protein>
<reference evidence="1 2" key="1">
    <citation type="submission" date="2023-07" db="EMBL/GenBank/DDBJ databases">
        <title>Sequencing the genomes of 1000 actinobacteria strains.</title>
        <authorList>
            <person name="Klenk H.-P."/>
        </authorList>
    </citation>
    <scope>NUCLEOTIDE SEQUENCE [LARGE SCALE GENOMIC DNA]</scope>
    <source>
        <strain evidence="1 2">DSM 14555</strain>
    </source>
</reference>
<evidence type="ECO:0000313" key="2">
    <source>
        <dbReference type="Proteomes" id="UP001185069"/>
    </source>
</evidence>
<evidence type="ECO:0000313" key="1">
    <source>
        <dbReference type="EMBL" id="MDR6268540.1"/>
    </source>
</evidence>
<keyword evidence="2" id="KW-1185">Reference proteome</keyword>
<name>A0ABU1J8S4_9MICC</name>
<dbReference type="RefSeq" id="WP_309796244.1">
    <property type="nucleotide sequence ID" value="NZ_BAAAHY010000006.1"/>
</dbReference>
<dbReference type="EMBL" id="JAVDQF010000001">
    <property type="protein sequence ID" value="MDR6268540.1"/>
    <property type="molecule type" value="Genomic_DNA"/>
</dbReference>
<sequence length="291" mass="31592">MIVDSWVNWRGLELNADYRAETDFLLKGIVGWSSWEASRWTGKRPDAHGQFAGRAYVANRQVVLTGVCYRPESRDALFDELSKSLALPMRGGTDEWLTVRHAGRTLRAAATLMQFEPMETQATWAAGVFGWKIELHCADVYRYETTSRTVSTGLAGYGSGALEFDLFTDGAADTGFLEFGAPGADGLFTLENPGSMEIHPVFTVKGPAAAFAIENQSTGQSLVYSGEIFPGQSLVLNDGSVLLDGVDRSIFLTGRQWWTVPAGGLVTGRFRSLGPAKPGSLLTVTTTGRHL</sequence>
<dbReference type="Proteomes" id="UP001185069">
    <property type="component" value="Unassembled WGS sequence"/>
</dbReference>
<evidence type="ECO:0008006" key="3">
    <source>
        <dbReference type="Google" id="ProtNLM"/>
    </source>
</evidence>
<organism evidence="1 2">
    <name type="scientific">Arthrobacter russicus</name>
    <dbReference type="NCBI Taxonomy" id="172040"/>
    <lineage>
        <taxon>Bacteria</taxon>
        <taxon>Bacillati</taxon>
        <taxon>Actinomycetota</taxon>
        <taxon>Actinomycetes</taxon>
        <taxon>Micrococcales</taxon>
        <taxon>Micrococcaceae</taxon>
        <taxon>Arthrobacter</taxon>
    </lineage>
</organism>
<gene>
    <name evidence="1" type="ORF">JOE69_000778</name>
</gene>
<accession>A0ABU1J8S4</accession>
<comment type="caution">
    <text evidence="1">The sequence shown here is derived from an EMBL/GenBank/DDBJ whole genome shotgun (WGS) entry which is preliminary data.</text>
</comment>